<protein>
    <recommendedName>
        <fullName evidence="4">PAS domain-containing protein</fullName>
    </recommendedName>
</protein>
<sequence length="137" mass="15529">MEMSSEGDVLGSVSITMPKGVSLKYKELIEMYINQVSATLKRLQIENKLINKANEKEMILDNIEAQVWYLKDVETYGKVNKAHADFFGVSKSELEHKTLWEMLATKKEAEICIEDNKRVFEEKSKVLTEGLVINGGG</sequence>
<accession>A0A226BZT7</accession>
<dbReference type="RefSeq" id="WP_089022772.1">
    <property type="nucleotide sequence ID" value="NZ_NIQC01000004.1"/>
</dbReference>
<dbReference type="Proteomes" id="UP000214588">
    <property type="component" value="Unassembled WGS sequence"/>
</dbReference>
<dbReference type="InterPro" id="IPR035965">
    <property type="entry name" value="PAS-like_dom_sf"/>
</dbReference>
<evidence type="ECO:0000313" key="3">
    <source>
        <dbReference type="Proteomes" id="UP000214588"/>
    </source>
</evidence>
<dbReference type="AlphaFoldDB" id="A0A226BZT7"/>
<comment type="caution">
    <text evidence="2">The sequence shown here is derived from an EMBL/GenBank/DDBJ whole genome shotgun (WGS) entry which is preliminary data.</text>
</comment>
<keyword evidence="3" id="KW-1185">Reference proteome</keyword>
<dbReference type="OrthoDB" id="2113016at2"/>
<dbReference type="SUPFAM" id="SSF55785">
    <property type="entry name" value="PYP-like sensor domain (PAS domain)"/>
    <property type="match status" value="1"/>
</dbReference>
<reference evidence="2 3" key="1">
    <citation type="submission" date="2017-06" db="EMBL/GenBank/DDBJ databases">
        <title>Draft Genome Sequence of Natranaerobius trueperi halophilic, alkalithermophilic bacteria from soda lakes.</title>
        <authorList>
            <person name="Zhao B."/>
        </authorList>
    </citation>
    <scope>NUCLEOTIDE SEQUENCE [LARGE SCALE GENOMIC DNA]</scope>
    <source>
        <strain evidence="2 3">DSM 18760</strain>
    </source>
</reference>
<dbReference type="EMBL" id="NIQC01000004">
    <property type="protein sequence ID" value="OWZ84441.1"/>
    <property type="molecule type" value="Genomic_DNA"/>
</dbReference>
<evidence type="ECO:0000313" key="2">
    <source>
        <dbReference type="EMBL" id="OWZ84441.1"/>
    </source>
</evidence>
<keyword evidence="1" id="KW-0175">Coiled coil</keyword>
<organism evidence="2 3">
    <name type="scientific">Natranaerobius trueperi</name>
    <dbReference type="NCBI Taxonomy" id="759412"/>
    <lineage>
        <taxon>Bacteria</taxon>
        <taxon>Bacillati</taxon>
        <taxon>Bacillota</taxon>
        <taxon>Clostridia</taxon>
        <taxon>Natranaerobiales</taxon>
        <taxon>Natranaerobiaceae</taxon>
        <taxon>Natranaerobius</taxon>
    </lineage>
</organism>
<evidence type="ECO:0008006" key="4">
    <source>
        <dbReference type="Google" id="ProtNLM"/>
    </source>
</evidence>
<dbReference type="Gene3D" id="3.30.450.20">
    <property type="entry name" value="PAS domain"/>
    <property type="match status" value="1"/>
</dbReference>
<feature type="coiled-coil region" evidence="1">
    <location>
        <begin position="33"/>
        <end position="66"/>
    </location>
</feature>
<name>A0A226BZT7_9FIRM</name>
<evidence type="ECO:0000256" key="1">
    <source>
        <dbReference type="SAM" id="Coils"/>
    </source>
</evidence>
<gene>
    <name evidence="2" type="ORF">CDO51_02750</name>
</gene>
<proteinExistence type="predicted"/>